<dbReference type="EMBL" id="HBHW01035128">
    <property type="protein sequence ID" value="CAE0058931.1"/>
    <property type="molecule type" value="Transcribed_RNA"/>
</dbReference>
<name>A0A7S3A1S9_9RHOD</name>
<accession>A0A7S3A1S9</accession>
<feature type="region of interest" description="Disordered" evidence="1">
    <location>
        <begin position="70"/>
        <end position="109"/>
    </location>
</feature>
<gene>
    <name evidence="2" type="ORF">RMAR00112_LOCUS26996</name>
</gene>
<protein>
    <submittedName>
        <fullName evidence="2">Uncharacterized protein</fullName>
    </submittedName>
</protein>
<evidence type="ECO:0000256" key="1">
    <source>
        <dbReference type="SAM" id="MobiDB-lite"/>
    </source>
</evidence>
<proteinExistence type="predicted"/>
<organism evidence="2">
    <name type="scientific">Rhodosorus marinus</name>
    <dbReference type="NCBI Taxonomy" id="101924"/>
    <lineage>
        <taxon>Eukaryota</taxon>
        <taxon>Rhodophyta</taxon>
        <taxon>Stylonematophyceae</taxon>
        <taxon>Stylonematales</taxon>
        <taxon>Stylonemataceae</taxon>
        <taxon>Rhodosorus</taxon>
    </lineage>
</organism>
<evidence type="ECO:0000313" key="2">
    <source>
        <dbReference type="EMBL" id="CAE0058931.1"/>
    </source>
</evidence>
<dbReference type="AlphaFoldDB" id="A0A7S3A1S9"/>
<feature type="compositionally biased region" description="Polar residues" evidence="1">
    <location>
        <begin position="99"/>
        <end position="109"/>
    </location>
</feature>
<reference evidence="2" key="1">
    <citation type="submission" date="2021-01" db="EMBL/GenBank/DDBJ databases">
        <authorList>
            <person name="Corre E."/>
            <person name="Pelletier E."/>
            <person name="Niang G."/>
            <person name="Scheremetjew M."/>
            <person name="Finn R."/>
            <person name="Kale V."/>
            <person name="Holt S."/>
            <person name="Cochrane G."/>
            <person name="Meng A."/>
            <person name="Brown T."/>
            <person name="Cohen L."/>
        </authorList>
    </citation>
    <scope>NUCLEOTIDE SEQUENCE</scope>
    <source>
        <strain evidence="2">CCMP 769</strain>
    </source>
</reference>
<sequence>MEDENIVLDEEEEEVEVPEHLHDYVEQNKKQISCRNCRRRVAEGKDLLRQDEDAYCSNECMWTAAFGGCTTKRKPNNRKPGAASIRPKGPSLVERGKPNVSTSAGTNGDRNAMYMYHTLMGSSLLQRLNQDKAR</sequence>